<dbReference type="InterPro" id="IPR029787">
    <property type="entry name" value="Nucleotide_cyclase"/>
</dbReference>
<evidence type="ECO:0000256" key="1">
    <source>
        <dbReference type="ARBA" id="ARBA00012528"/>
    </source>
</evidence>
<name>A0A0M0HP97_VIBNE</name>
<proteinExistence type="predicted"/>
<dbReference type="SUPFAM" id="SSF55073">
    <property type="entry name" value="Nucleotide cyclase"/>
    <property type="match status" value="1"/>
</dbReference>
<dbReference type="NCBIfam" id="TIGR00254">
    <property type="entry name" value="GGDEF"/>
    <property type="match status" value="1"/>
</dbReference>
<dbReference type="InterPro" id="IPR050469">
    <property type="entry name" value="Diguanylate_Cyclase"/>
</dbReference>
<dbReference type="RefSeq" id="WP_053395173.1">
    <property type="nucleotide sequence ID" value="NZ_LHPJ01000006.1"/>
</dbReference>
<comment type="caution">
    <text evidence="5">The sequence shown here is derived from an EMBL/GenBank/DDBJ whole genome shotgun (WGS) entry which is preliminary data.</text>
</comment>
<dbReference type="Pfam" id="PF20975">
    <property type="entry name" value="DGCcoil"/>
    <property type="match status" value="1"/>
</dbReference>
<dbReference type="InterPro" id="IPR043128">
    <property type="entry name" value="Rev_trsase/Diguanyl_cyclase"/>
</dbReference>
<dbReference type="Proteomes" id="UP000037515">
    <property type="component" value="Unassembled WGS sequence"/>
</dbReference>
<accession>A0A0M0HP97</accession>
<reference evidence="6" key="1">
    <citation type="submission" date="2015-08" db="EMBL/GenBank/DDBJ databases">
        <title>Vibrio galatheae sp. nov., a novel member of the Vibrionaceae family isolated from the Solomon Islands.</title>
        <authorList>
            <person name="Giubergia S."/>
            <person name="Machado H."/>
            <person name="Mateiu R.V."/>
            <person name="Gram L."/>
        </authorList>
    </citation>
    <scope>NUCLEOTIDE SEQUENCE [LARGE SCALE GENOMIC DNA]</scope>
    <source>
        <strain evidence="6">DSM 19584</strain>
    </source>
</reference>
<dbReference type="GO" id="GO:0043709">
    <property type="term" value="P:cell adhesion involved in single-species biofilm formation"/>
    <property type="evidence" value="ECO:0007669"/>
    <property type="project" value="TreeGrafter"/>
</dbReference>
<evidence type="ECO:0000313" key="5">
    <source>
        <dbReference type="EMBL" id="KOO03904.1"/>
    </source>
</evidence>
<dbReference type="GO" id="GO:1902201">
    <property type="term" value="P:negative regulation of bacterial-type flagellum-dependent cell motility"/>
    <property type="evidence" value="ECO:0007669"/>
    <property type="project" value="TreeGrafter"/>
</dbReference>
<dbReference type="PANTHER" id="PTHR45138">
    <property type="entry name" value="REGULATORY COMPONENTS OF SENSORY TRANSDUCTION SYSTEM"/>
    <property type="match status" value="1"/>
</dbReference>
<keyword evidence="3" id="KW-0175">Coiled coil</keyword>
<comment type="catalytic activity">
    <reaction evidence="2">
        <text>2 GTP = 3',3'-c-di-GMP + 2 diphosphate</text>
        <dbReference type="Rhea" id="RHEA:24898"/>
        <dbReference type="ChEBI" id="CHEBI:33019"/>
        <dbReference type="ChEBI" id="CHEBI:37565"/>
        <dbReference type="ChEBI" id="CHEBI:58805"/>
        <dbReference type="EC" id="2.7.7.65"/>
    </reaction>
</comment>
<dbReference type="PANTHER" id="PTHR45138:SF9">
    <property type="entry name" value="DIGUANYLATE CYCLASE DGCM-RELATED"/>
    <property type="match status" value="1"/>
</dbReference>
<dbReference type="EMBL" id="LHPJ01000006">
    <property type="protein sequence ID" value="KOO03904.1"/>
    <property type="molecule type" value="Genomic_DNA"/>
</dbReference>
<dbReference type="Gene3D" id="3.30.70.270">
    <property type="match status" value="1"/>
</dbReference>
<dbReference type="PROSITE" id="PS50887">
    <property type="entry name" value="GGDEF"/>
    <property type="match status" value="1"/>
</dbReference>
<protein>
    <recommendedName>
        <fullName evidence="1">diguanylate cyclase</fullName>
        <ecNumber evidence="1">2.7.7.65</ecNumber>
    </recommendedName>
</protein>
<dbReference type="EC" id="2.7.7.65" evidence="1"/>
<sequence>MGSLEPDLQSQLHHLKYQLEQVRLTQKDTSFKFIREQKVLKRIIASMTDAHKSEDPRLQAGLIELKQAIEQQQDISSLIPKLAILERLLKQQGLAMEKQTEHLDSQIRHSGETLLRLTGLPVKIKRDLRDLLNYSNGQKRPHAEQAVKLLNLYDRSVKIIAANPHTPLNQISKSSDRELLLKLSDELQHLIAEIDFEGESGEQLADIRAKLLIGVNSHTLLELTLQTLKLVVDGTHYERKTSEQFLDQVNASLASSMSATEQNTQQSQSYLAQRHEINDELADVIGKTEAKVTSATDLAALKNDLTPLLNQLNSLSERLRHAEQREQALLDHMEHGKDQLEALFELAQDYRRRLDEQKQRIQLDPLTKIYNRTAFNDKLEIEYRRWIRNQHDLHLVLLDIDGFSAINDSFGYTAGDKALKIIARTIKSTLTDGDIVARFGGEEFILILPQRSDKDCHSLVQKIQQQISKLPFKFKEQNLTITLSAASSYFKESDTPEEVLERLNLRLKKGKAIGPNQLIWK</sequence>
<dbReference type="OrthoDB" id="9812260at2"/>
<dbReference type="InterPro" id="IPR000160">
    <property type="entry name" value="GGDEF_dom"/>
</dbReference>
<dbReference type="STRING" id="693.AKJ17_07475"/>
<evidence type="ECO:0000259" key="4">
    <source>
        <dbReference type="PROSITE" id="PS50887"/>
    </source>
</evidence>
<dbReference type="Pfam" id="PF00990">
    <property type="entry name" value="GGDEF"/>
    <property type="match status" value="1"/>
</dbReference>
<gene>
    <name evidence="5" type="ORF">AKJ17_07475</name>
</gene>
<dbReference type="GO" id="GO:0052621">
    <property type="term" value="F:diguanylate cyclase activity"/>
    <property type="evidence" value="ECO:0007669"/>
    <property type="project" value="UniProtKB-EC"/>
</dbReference>
<evidence type="ECO:0000256" key="3">
    <source>
        <dbReference type="SAM" id="Coils"/>
    </source>
</evidence>
<feature type="domain" description="GGDEF" evidence="4">
    <location>
        <begin position="391"/>
        <end position="521"/>
    </location>
</feature>
<dbReference type="PATRIC" id="fig|693.5.peg.1527"/>
<dbReference type="GO" id="GO:0005886">
    <property type="term" value="C:plasma membrane"/>
    <property type="evidence" value="ECO:0007669"/>
    <property type="project" value="TreeGrafter"/>
</dbReference>
<evidence type="ECO:0000256" key="2">
    <source>
        <dbReference type="ARBA" id="ARBA00034247"/>
    </source>
</evidence>
<dbReference type="AlphaFoldDB" id="A0A0M0HP97"/>
<dbReference type="SMART" id="SM00267">
    <property type="entry name" value="GGDEF"/>
    <property type="match status" value="1"/>
</dbReference>
<organism evidence="5 6">
    <name type="scientific">Vibrio nereis</name>
    <dbReference type="NCBI Taxonomy" id="693"/>
    <lineage>
        <taxon>Bacteria</taxon>
        <taxon>Pseudomonadati</taxon>
        <taxon>Pseudomonadota</taxon>
        <taxon>Gammaproteobacteria</taxon>
        <taxon>Vibrionales</taxon>
        <taxon>Vibrionaceae</taxon>
        <taxon>Vibrio</taxon>
    </lineage>
</organism>
<evidence type="ECO:0000313" key="6">
    <source>
        <dbReference type="Proteomes" id="UP000037515"/>
    </source>
</evidence>
<dbReference type="CDD" id="cd01949">
    <property type="entry name" value="GGDEF"/>
    <property type="match status" value="1"/>
</dbReference>
<dbReference type="InterPro" id="IPR048516">
    <property type="entry name" value="DGCcoil"/>
</dbReference>
<feature type="coiled-coil region" evidence="3">
    <location>
        <begin position="298"/>
        <end position="360"/>
    </location>
</feature>
<keyword evidence="6" id="KW-1185">Reference proteome</keyword>